<reference evidence="2" key="1">
    <citation type="journal article" date="2019" name="Int. J. Syst. Evol. Microbiol.">
        <title>The Global Catalogue of Microorganisms (GCM) 10K type strain sequencing project: providing services to taxonomists for standard genome sequencing and annotation.</title>
        <authorList>
            <consortium name="The Broad Institute Genomics Platform"/>
            <consortium name="The Broad Institute Genome Sequencing Center for Infectious Disease"/>
            <person name="Wu L."/>
            <person name="Ma J."/>
        </authorList>
    </citation>
    <scope>NUCLEOTIDE SEQUENCE [LARGE SCALE GENOMIC DNA]</scope>
    <source>
        <strain evidence="2">JCM 3369</strain>
    </source>
</reference>
<comment type="caution">
    <text evidence="1">The sequence shown here is derived from an EMBL/GenBank/DDBJ whole genome shotgun (WGS) entry which is preliminary data.</text>
</comment>
<dbReference type="RefSeq" id="WP_149890907.1">
    <property type="nucleotide sequence ID" value="NZ_JBHUFA010000001.1"/>
</dbReference>
<name>A0ABW4JUK6_9HYPH</name>
<proteinExistence type="predicted"/>
<dbReference type="Proteomes" id="UP001597327">
    <property type="component" value="Unassembled WGS sequence"/>
</dbReference>
<protein>
    <submittedName>
        <fullName evidence="1">Uncharacterized protein</fullName>
    </submittedName>
</protein>
<accession>A0ABW4JUK6</accession>
<organism evidence="1 2">
    <name type="scientific">Roseibium aestuarii</name>
    <dbReference type="NCBI Taxonomy" id="2600299"/>
    <lineage>
        <taxon>Bacteria</taxon>
        <taxon>Pseudomonadati</taxon>
        <taxon>Pseudomonadota</taxon>
        <taxon>Alphaproteobacteria</taxon>
        <taxon>Hyphomicrobiales</taxon>
        <taxon>Stappiaceae</taxon>
        <taxon>Roseibium</taxon>
    </lineage>
</organism>
<keyword evidence="2" id="KW-1185">Reference proteome</keyword>
<sequence length="218" mass="24018">MTSFRSPLQNRVLPTGEIIAMSQRGSLMGNRGGRLHDPDSRELGARRWASRRWICCALDFKNRQREVMGPGYTELFFLDEVTALAAGHRPCFECRRDAAQAYARALAAEQGRGQTESGSPPSADVIDRLLHAQRTQPFRPKLSPADVAALPEGAMIARGETWFALRGGDELRWTPSGYERTTPAERQSEPAVLLTPPASVSALANGYRPIWHQSAGTC</sequence>
<evidence type="ECO:0000313" key="2">
    <source>
        <dbReference type="Proteomes" id="UP001597327"/>
    </source>
</evidence>
<dbReference type="EMBL" id="JBHUFA010000001">
    <property type="protein sequence ID" value="MFD1695354.1"/>
    <property type="molecule type" value="Genomic_DNA"/>
</dbReference>
<evidence type="ECO:0000313" key="1">
    <source>
        <dbReference type="EMBL" id="MFD1695354.1"/>
    </source>
</evidence>
<gene>
    <name evidence="1" type="ORF">ACFSC7_07480</name>
</gene>